<accession>A0A2T6G108</accession>
<protein>
    <submittedName>
        <fullName evidence="1">Uncharacterized protein</fullName>
    </submittedName>
</protein>
<reference evidence="1 2" key="1">
    <citation type="submission" date="2018-03" db="EMBL/GenBank/DDBJ databases">
        <title>Genome sequence of Paenibacillus elgii strain AC13 an antimicrobial compound producing bacteria.</title>
        <authorList>
            <person name="Kurokawa A.S."/>
            <person name="Araujo J.F."/>
            <person name="Costa R.A."/>
            <person name="Ortega D.B."/>
            <person name="Pires A.S."/>
            <person name="Pappas G.J.Jr."/>
            <person name="Franco O.L."/>
            <person name="Barreto C."/>
            <person name="Magalhaes B.S."/>
            <person name="Kruger R.H."/>
        </authorList>
    </citation>
    <scope>NUCLEOTIDE SEQUENCE [LARGE SCALE GENOMIC DNA]</scope>
    <source>
        <strain evidence="1 2">AC13</strain>
    </source>
</reference>
<gene>
    <name evidence="1" type="ORF">C8Z91_17755</name>
</gene>
<comment type="caution">
    <text evidence="1">The sequence shown here is derived from an EMBL/GenBank/DDBJ whole genome shotgun (WGS) entry which is preliminary data.</text>
</comment>
<proteinExistence type="predicted"/>
<name>A0A2T6G108_9BACL</name>
<sequence>MATILDKQQRLMLQRHKTKIISADNFRVLCNKMIEDRPINKEEDKILKLIKKYSGGDPYRTVTYSEITESDWGSITEEIISKIIYEYINQDEIDYIRLRWFYRRLAQIGHPGAIEVSLKEMSKLSPCFANICMYLASVQSIDEDRWKYIGNRLLELIDTEDVINNEFFRLSLLSLFTRNKFINHFSVLVNMYSGSEPFVRN</sequence>
<evidence type="ECO:0000313" key="2">
    <source>
        <dbReference type="Proteomes" id="UP000244184"/>
    </source>
</evidence>
<dbReference type="Proteomes" id="UP000244184">
    <property type="component" value="Unassembled WGS sequence"/>
</dbReference>
<organism evidence="1 2">
    <name type="scientific">Paenibacillus elgii</name>
    <dbReference type="NCBI Taxonomy" id="189691"/>
    <lineage>
        <taxon>Bacteria</taxon>
        <taxon>Bacillati</taxon>
        <taxon>Bacillota</taxon>
        <taxon>Bacilli</taxon>
        <taxon>Bacillales</taxon>
        <taxon>Paenibacillaceae</taxon>
        <taxon>Paenibacillus</taxon>
    </lineage>
</organism>
<dbReference type="EMBL" id="PYHP01000047">
    <property type="protein sequence ID" value="PUA37821.1"/>
    <property type="molecule type" value="Genomic_DNA"/>
</dbReference>
<evidence type="ECO:0000313" key="1">
    <source>
        <dbReference type="EMBL" id="PUA37821.1"/>
    </source>
</evidence>
<dbReference type="RefSeq" id="WP_108532516.1">
    <property type="nucleotide sequence ID" value="NZ_PYHP01000047.1"/>
</dbReference>
<dbReference type="AlphaFoldDB" id="A0A2T6G108"/>